<dbReference type="SMART" id="SM00470">
    <property type="entry name" value="ParB"/>
    <property type="match status" value="1"/>
</dbReference>
<evidence type="ECO:0000259" key="4">
    <source>
        <dbReference type="SMART" id="SM00470"/>
    </source>
</evidence>
<comment type="caution">
    <text evidence="5">The sequence shown here is derived from an EMBL/GenBank/DDBJ whole genome shotgun (WGS) entry which is preliminary data.</text>
</comment>
<reference evidence="5 6" key="1">
    <citation type="submission" date="2019-01" db="EMBL/GenBank/DDBJ databases">
        <title>Genome sequences of Streptomyces and Rhizobium isolates collected from root and soil.</title>
        <authorList>
            <person name="Chhettri S."/>
            <person name="Sevigny J.L."/>
            <person name="Sen A."/>
            <person name="Ennis N."/>
            <person name="Tisa L."/>
        </authorList>
    </citation>
    <scope>NUCLEOTIDE SEQUENCE [LARGE SCALE GENOMIC DNA]</scope>
    <source>
        <strain evidence="5 6">San01</strain>
    </source>
</reference>
<dbReference type="NCBIfam" id="TIGR00180">
    <property type="entry name" value="parB_part"/>
    <property type="match status" value="1"/>
</dbReference>
<evidence type="ECO:0000256" key="3">
    <source>
        <dbReference type="SAM" id="MobiDB-lite"/>
    </source>
</evidence>
<dbReference type="GO" id="GO:0003677">
    <property type="term" value="F:DNA binding"/>
    <property type="evidence" value="ECO:0007669"/>
    <property type="project" value="InterPro"/>
</dbReference>
<evidence type="ECO:0000313" key="5">
    <source>
        <dbReference type="EMBL" id="RVU27370.1"/>
    </source>
</evidence>
<dbReference type="SUPFAM" id="SSF110849">
    <property type="entry name" value="ParB/Sulfiredoxin"/>
    <property type="match status" value="1"/>
</dbReference>
<accession>A0A437PYR6</accession>
<comment type="similarity">
    <text evidence="1">Belongs to the ParB family.</text>
</comment>
<dbReference type="GO" id="GO:0007059">
    <property type="term" value="P:chromosome segregation"/>
    <property type="evidence" value="ECO:0007669"/>
    <property type="project" value="UniProtKB-KW"/>
</dbReference>
<proteinExistence type="inferred from homology"/>
<feature type="region of interest" description="Disordered" evidence="3">
    <location>
        <begin position="1"/>
        <end position="45"/>
    </location>
</feature>
<dbReference type="InterPro" id="IPR041468">
    <property type="entry name" value="HTH_ParB/Spo0J"/>
</dbReference>
<dbReference type="RefSeq" id="WP_127827628.1">
    <property type="nucleotide sequence ID" value="NZ_RZYA01000003.1"/>
</dbReference>
<feature type="compositionally biased region" description="Low complexity" evidence="3">
    <location>
        <begin position="25"/>
        <end position="45"/>
    </location>
</feature>
<evidence type="ECO:0000256" key="2">
    <source>
        <dbReference type="ARBA" id="ARBA00022829"/>
    </source>
</evidence>
<feature type="domain" description="ParB-like N-terminal" evidence="4">
    <location>
        <begin position="50"/>
        <end position="151"/>
    </location>
</feature>
<feature type="region of interest" description="Disordered" evidence="3">
    <location>
        <begin position="224"/>
        <end position="245"/>
    </location>
</feature>
<dbReference type="PANTHER" id="PTHR33375:SF1">
    <property type="entry name" value="CHROMOSOME-PARTITIONING PROTEIN PARB-RELATED"/>
    <property type="match status" value="1"/>
</dbReference>
<dbReference type="InterPro" id="IPR004437">
    <property type="entry name" value="ParB/RepB/Spo0J"/>
</dbReference>
<dbReference type="InterPro" id="IPR003115">
    <property type="entry name" value="ParB_N"/>
</dbReference>
<sequence length="284" mass="30543">MGRRTDLSSLLSSGPAPAPAPVPVPAAEAAEPPAAPAAPGTAHPVTTHPVTVALADLAENPDNPRHELRDLDGLAETVRERGVLQALGVVPRAVFLAAHPHHEEAVGRAPYVVLHGHRRLAAARMAGLDEVPVLVRDDASRTDEDALVENVQRDDLTELEQAQAIQGLIRSYGYSQRQVAARIGKTQGFVSQRLSLMKLREDIQEALADGRVSVEDARRIARLPQDEQALPGDTGTPPPTVPKARRDYGVIKIDSRGTPEQVVESLRRHLAPAALDRVLELLGR</sequence>
<dbReference type="Proteomes" id="UP000283128">
    <property type="component" value="Unassembled WGS sequence"/>
</dbReference>
<dbReference type="EMBL" id="RZYA01000003">
    <property type="protein sequence ID" value="RVU27370.1"/>
    <property type="molecule type" value="Genomic_DNA"/>
</dbReference>
<evidence type="ECO:0000313" key="6">
    <source>
        <dbReference type="Proteomes" id="UP000283128"/>
    </source>
</evidence>
<dbReference type="InterPro" id="IPR036086">
    <property type="entry name" value="ParB/Sulfiredoxin_sf"/>
</dbReference>
<keyword evidence="2" id="KW-0159">Chromosome partition</keyword>
<dbReference type="OrthoDB" id="70307at2"/>
<protein>
    <submittedName>
        <fullName evidence="5">ParB/RepB/Spo0J family partition protein</fullName>
    </submittedName>
</protein>
<dbReference type="Pfam" id="PF02195">
    <property type="entry name" value="ParB_N"/>
    <property type="match status" value="1"/>
</dbReference>
<dbReference type="Pfam" id="PF17762">
    <property type="entry name" value="HTH_ParB"/>
    <property type="match status" value="1"/>
</dbReference>
<evidence type="ECO:0000256" key="1">
    <source>
        <dbReference type="ARBA" id="ARBA00006295"/>
    </source>
</evidence>
<dbReference type="AlphaFoldDB" id="A0A437PYR6"/>
<dbReference type="GO" id="GO:0045881">
    <property type="term" value="P:positive regulation of sporulation resulting in formation of a cellular spore"/>
    <property type="evidence" value="ECO:0007669"/>
    <property type="project" value="TreeGrafter"/>
</dbReference>
<dbReference type="SUPFAM" id="SSF109709">
    <property type="entry name" value="KorB DNA-binding domain-like"/>
    <property type="match status" value="1"/>
</dbReference>
<name>A0A437PYR6_9ACTN</name>
<dbReference type="Gene3D" id="1.10.10.2830">
    <property type="match status" value="1"/>
</dbReference>
<gene>
    <name evidence="5" type="ORF">EOT10_09395</name>
</gene>
<dbReference type="GO" id="GO:0005694">
    <property type="term" value="C:chromosome"/>
    <property type="evidence" value="ECO:0007669"/>
    <property type="project" value="TreeGrafter"/>
</dbReference>
<keyword evidence="6" id="KW-1185">Reference proteome</keyword>
<dbReference type="InterPro" id="IPR050336">
    <property type="entry name" value="Chromosome_partition/occlusion"/>
</dbReference>
<organism evidence="5 6">
    <name type="scientific">Streptomyces antnestii</name>
    <dbReference type="NCBI Taxonomy" id="2494256"/>
    <lineage>
        <taxon>Bacteria</taxon>
        <taxon>Bacillati</taxon>
        <taxon>Actinomycetota</taxon>
        <taxon>Actinomycetes</taxon>
        <taxon>Kitasatosporales</taxon>
        <taxon>Streptomycetaceae</taxon>
        <taxon>Streptomyces</taxon>
    </lineage>
</organism>
<dbReference type="Gene3D" id="3.90.1530.30">
    <property type="match status" value="1"/>
</dbReference>
<dbReference type="PANTHER" id="PTHR33375">
    <property type="entry name" value="CHROMOSOME-PARTITIONING PROTEIN PARB-RELATED"/>
    <property type="match status" value="1"/>
</dbReference>
<dbReference type="FunFam" id="1.10.10.2830:FF:000001">
    <property type="entry name" value="Chromosome partitioning protein ParB"/>
    <property type="match status" value="1"/>
</dbReference>